<evidence type="ECO:0000259" key="7">
    <source>
        <dbReference type="PROSITE" id="PS50112"/>
    </source>
</evidence>
<dbReference type="SUPFAM" id="SSF52172">
    <property type="entry name" value="CheY-like"/>
    <property type="match status" value="1"/>
</dbReference>
<evidence type="ECO:0000313" key="9">
    <source>
        <dbReference type="Proteomes" id="UP001518989"/>
    </source>
</evidence>
<dbReference type="SMART" id="SM00388">
    <property type="entry name" value="HisKA"/>
    <property type="match status" value="1"/>
</dbReference>
<dbReference type="Pfam" id="PF13188">
    <property type="entry name" value="PAS_8"/>
    <property type="match status" value="1"/>
</dbReference>
<evidence type="ECO:0000259" key="6">
    <source>
        <dbReference type="PROSITE" id="PS50110"/>
    </source>
</evidence>
<dbReference type="InterPro" id="IPR013656">
    <property type="entry name" value="PAS_4"/>
</dbReference>
<dbReference type="InterPro" id="IPR013655">
    <property type="entry name" value="PAS_fold_3"/>
</dbReference>
<dbReference type="Pfam" id="PF00512">
    <property type="entry name" value="HisKA"/>
    <property type="match status" value="1"/>
</dbReference>
<keyword evidence="9" id="KW-1185">Reference proteome</keyword>
<dbReference type="InterPro" id="IPR000014">
    <property type="entry name" value="PAS"/>
</dbReference>
<dbReference type="InterPro" id="IPR001789">
    <property type="entry name" value="Sig_transdc_resp-reg_receiver"/>
</dbReference>
<keyword evidence="3 4" id="KW-0597">Phosphoprotein</keyword>
<dbReference type="SMART" id="SM00091">
    <property type="entry name" value="PAS"/>
    <property type="match status" value="3"/>
</dbReference>
<name>A0ABS3KPT7_9PROT</name>
<feature type="modified residue" description="4-aspartylphosphate" evidence="4">
    <location>
        <position position="779"/>
    </location>
</feature>
<dbReference type="Pfam" id="PF08447">
    <property type="entry name" value="PAS_3"/>
    <property type="match status" value="1"/>
</dbReference>
<dbReference type="NCBIfam" id="TIGR00229">
    <property type="entry name" value="sensory_box"/>
    <property type="match status" value="2"/>
</dbReference>
<dbReference type="PROSITE" id="PS50110">
    <property type="entry name" value="RESPONSE_REGULATORY"/>
    <property type="match status" value="1"/>
</dbReference>
<dbReference type="Gene3D" id="3.40.50.2300">
    <property type="match status" value="1"/>
</dbReference>
<dbReference type="InterPro" id="IPR003661">
    <property type="entry name" value="HisK_dim/P_dom"/>
</dbReference>
<dbReference type="EC" id="2.7.13.3" evidence="2"/>
<feature type="domain" description="PAS" evidence="7">
    <location>
        <begin position="358"/>
        <end position="398"/>
    </location>
</feature>
<reference evidence="8 9" key="1">
    <citation type="submission" date="2020-09" db="EMBL/GenBank/DDBJ databases">
        <title>Roseomonas.</title>
        <authorList>
            <person name="Zhu W."/>
        </authorList>
    </citation>
    <scope>NUCLEOTIDE SEQUENCE [LARGE SCALE GENOMIC DNA]</scope>
    <source>
        <strain evidence="8 9">573</strain>
    </source>
</reference>
<gene>
    <name evidence="8" type="ORF">IAI61_10435</name>
</gene>
<dbReference type="PANTHER" id="PTHR43065:SF42">
    <property type="entry name" value="TWO-COMPONENT SENSOR PPRA"/>
    <property type="match status" value="1"/>
</dbReference>
<dbReference type="SMART" id="SM00387">
    <property type="entry name" value="HATPase_c"/>
    <property type="match status" value="1"/>
</dbReference>
<dbReference type="InterPro" id="IPR035965">
    <property type="entry name" value="PAS-like_dom_sf"/>
</dbReference>
<dbReference type="Pfam" id="PF02518">
    <property type="entry name" value="HATPase_c"/>
    <property type="match status" value="1"/>
</dbReference>
<dbReference type="Gene3D" id="3.30.450.20">
    <property type="entry name" value="PAS domain"/>
    <property type="match status" value="3"/>
</dbReference>
<dbReference type="InterPro" id="IPR011006">
    <property type="entry name" value="CheY-like_superfamily"/>
</dbReference>
<comment type="catalytic activity">
    <reaction evidence="1">
        <text>ATP + protein L-histidine = ADP + protein N-phospho-L-histidine.</text>
        <dbReference type="EC" id="2.7.13.3"/>
    </reaction>
</comment>
<evidence type="ECO:0000256" key="2">
    <source>
        <dbReference type="ARBA" id="ARBA00012438"/>
    </source>
</evidence>
<evidence type="ECO:0000313" key="8">
    <source>
        <dbReference type="EMBL" id="MBO1079451.1"/>
    </source>
</evidence>
<accession>A0ABS3KPT7</accession>
<dbReference type="CDD" id="cd00130">
    <property type="entry name" value="PAS"/>
    <property type="match status" value="1"/>
</dbReference>
<dbReference type="InterPro" id="IPR036097">
    <property type="entry name" value="HisK_dim/P_sf"/>
</dbReference>
<organism evidence="8 9">
    <name type="scientific">Roseomonas haemaphysalidis</name>
    <dbReference type="NCBI Taxonomy" id="2768162"/>
    <lineage>
        <taxon>Bacteria</taxon>
        <taxon>Pseudomonadati</taxon>
        <taxon>Pseudomonadota</taxon>
        <taxon>Alphaproteobacteria</taxon>
        <taxon>Acetobacterales</taxon>
        <taxon>Roseomonadaceae</taxon>
        <taxon>Roseomonas</taxon>
    </lineage>
</organism>
<dbReference type="InterPro" id="IPR036890">
    <property type="entry name" value="HATPase_C_sf"/>
</dbReference>
<dbReference type="SUPFAM" id="SSF55874">
    <property type="entry name" value="ATPase domain of HSP90 chaperone/DNA topoisomerase II/histidine kinase"/>
    <property type="match status" value="1"/>
</dbReference>
<evidence type="ECO:0000256" key="4">
    <source>
        <dbReference type="PROSITE-ProRule" id="PRU00169"/>
    </source>
</evidence>
<dbReference type="SUPFAM" id="SSF55785">
    <property type="entry name" value="PYP-like sensor domain (PAS domain)"/>
    <property type="match status" value="3"/>
</dbReference>
<dbReference type="Proteomes" id="UP001518989">
    <property type="component" value="Unassembled WGS sequence"/>
</dbReference>
<dbReference type="EMBL" id="JACTNG010000004">
    <property type="protein sequence ID" value="MBO1079451.1"/>
    <property type="molecule type" value="Genomic_DNA"/>
</dbReference>
<protein>
    <recommendedName>
        <fullName evidence="2">histidine kinase</fullName>
        <ecNumber evidence="2">2.7.13.3</ecNumber>
    </recommendedName>
</protein>
<feature type="domain" description="Histidine kinase" evidence="5">
    <location>
        <begin position="482"/>
        <end position="706"/>
    </location>
</feature>
<dbReference type="SMART" id="SM00448">
    <property type="entry name" value="REC"/>
    <property type="match status" value="1"/>
</dbReference>
<proteinExistence type="predicted"/>
<evidence type="ECO:0000256" key="3">
    <source>
        <dbReference type="ARBA" id="ARBA00022553"/>
    </source>
</evidence>
<dbReference type="Gene3D" id="1.10.287.130">
    <property type="match status" value="1"/>
</dbReference>
<dbReference type="PRINTS" id="PR00344">
    <property type="entry name" value="BCTRLSENSOR"/>
</dbReference>
<evidence type="ECO:0000259" key="5">
    <source>
        <dbReference type="PROSITE" id="PS50109"/>
    </source>
</evidence>
<dbReference type="PANTHER" id="PTHR43065">
    <property type="entry name" value="SENSOR HISTIDINE KINASE"/>
    <property type="match status" value="1"/>
</dbReference>
<dbReference type="InterPro" id="IPR004358">
    <property type="entry name" value="Sig_transdc_His_kin-like_C"/>
</dbReference>
<sequence>MDRYWSLTHAPVLDAAGAVEFVLQHPIDVTELQHLQAAIEQSGLSSALQVSPAQSGIFQRAQSVYDSNLTLRAQSERLTEMFAQAPGFMALLRGPEHRFELANQSYMQLIGHRPVLGRTVAEALPDAAAQGYVALLDQVFRSGEAHAASGARFAVQAVPGGPEDERFIDFVCQPIRDEAGQVTGLFVEGSDVTARKAGEAALADSEARYRTLFETIETGFCIIELRFDGAGRAVDYRIVEANPAFERLTGQHGVTGRWVSDFAPELERHWFDTYGAVALTGEPRRFENAARAFGRWYDVQALRIGDPAAHRVAVLFNDISERRRAEEALLDLTASLEAQVEERTRDRDRMWRLSTDIMLVAGFDGHIMAVNPAWEAVLGWTTAGLVGRSFLELVHPDDLQGTLDAAAQLRGGETVRRFENRYRHSNGTYRWITWAAVPGDGLINAVGRDVQQDKERAEALRRSEEALRQSQKMEAVGQLTGGLAHDFNNLLTAVTGSLELLQSRIAQGRFDELDRFVAAAQNGAARAAALTHRLLAFSRRQTLDPRPTDVNRLVRGMEELVRRTVGPEIAVSLQAADDLWNTLVDPGQLENALLNLCINARDAMPGGGRITVETGNLWLDERAARERDLPPGPYVSLCVADTGAGMAPDVIAKAFDPFFTTKPIGQGTGLGLSMIYGFARQSGGQVRIRSRPGEGARVCLCLPRYVGEAGSPPPRPELADAPRADTGETVLVVDDEPAVRMLVAEVLQELGYAALEAADGAAGLALLQSPARVDLLVSDVGLPGGMNGRQLADAARLLRPGLRVLFITGYAEAAVLGEGQLEPGMHVMTKPFAMQALASRIKALIAGGGAAQPARPISR</sequence>
<dbReference type="PROSITE" id="PS50109">
    <property type="entry name" value="HIS_KIN"/>
    <property type="match status" value="1"/>
</dbReference>
<dbReference type="Pfam" id="PF08448">
    <property type="entry name" value="PAS_4"/>
    <property type="match status" value="1"/>
</dbReference>
<dbReference type="CDD" id="cd00082">
    <property type="entry name" value="HisKA"/>
    <property type="match status" value="1"/>
</dbReference>
<feature type="domain" description="Response regulatory" evidence="6">
    <location>
        <begin position="729"/>
        <end position="845"/>
    </location>
</feature>
<dbReference type="PROSITE" id="PS50112">
    <property type="entry name" value="PAS"/>
    <property type="match status" value="1"/>
</dbReference>
<dbReference type="InterPro" id="IPR003594">
    <property type="entry name" value="HATPase_dom"/>
</dbReference>
<dbReference type="SUPFAM" id="SSF47384">
    <property type="entry name" value="Homodimeric domain of signal transducing histidine kinase"/>
    <property type="match status" value="1"/>
</dbReference>
<dbReference type="InterPro" id="IPR005467">
    <property type="entry name" value="His_kinase_dom"/>
</dbReference>
<evidence type="ECO:0000256" key="1">
    <source>
        <dbReference type="ARBA" id="ARBA00000085"/>
    </source>
</evidence>
<comment type="caution">
    <text evidence="8">The sequence shown here is derived from an EMBL/GenBank/DDBJ whole genome shotgun (WGS) entry which is preliminary data.</text>
</comment>
<dbReference type="Gene3D" id="3.30.565.10">
    <property type="entry name" value="Histidine kinase-like ATPase, C-terminal domain"/>
    <property type="match status" value="1"/>
</dbReference>
<dbReference type="Pfam" id="PF00072">
    <property type="entry name" value="Response_reg"/>
    <property type="match status" value="1"/>
</dbReference>